<evidence type="ECO:0000313" key="2">
    <source>
        <dbReference type="Proteomes" id="UP000011185"/>
    </source>
</evidence>
<proteinExistence type="predicted"/>
<dbReference type="InParanoid" id="L7JSA6"/>
<dbReference type="AlphaFoldDB" id="L7JSA6"/>
<keyword evidence="2" id="KW-1185">Reference proteome</keyword>
<evidence type="ECO:0000313" key="1">
    <source>
        <dbReference type="EMBL" id="ELQ74155.1"/>
    </source>
</evidence>
<protein>
    <submittedName>
        <fullName evidence="1">Uncharacterized protein</fullName>
    </submittedName>
</protein>
<sequence>VQHHSFNLKNNSGSNETIEALVEDINDEHITRQAGKKNSSYHPLTI</sequence>
<gene>
    <name evidence="1" type="ORF">THOM_2934</name>
</gene>
<feature type="non-terminal residue" evidence="1">
    <location>
        <position position="1"/>
    </location>
</feature>
<dbReference type="VEuPathDB" id="MicrosporidiaDB:THOM_2934"/>
<dbReference type="HOGENOM" id="CLU_3193996_0_0_1"/>
<dbReference type="EMBL" id="JH994068">
    <property type="protein sequence ID" value="ELQ74155.1"/>
    <property type="molecule type" value="Genomic_DNA"/>
</dbReference>
<name>L7JSA6_TRAHO</name>
<dbReference type="Proteomes" id="UP000011185">
    <property type="component" value="Unassembled WGS sequence"/>
</dbReference>
<reference evidence="1 2" key="1">
    <citation type="journal article" date="2012" name="PLoS Pathog.">
        <title>The genome of the obligate intracellular parasite Trachipleistophora hominis: new insights into microsporidian genome dynamics and reductive evolution.</title>
        <authorList>
            <person name="Heinz E."/>
            <person name="Williams T.A."/>
            <person name="Nakjang S."/>
            <person name="Noel C.J."/>
            <person name="Swan D.C."/>
            <person name="Goldberg A.V."/>
            <person name="Harris S.R."/>
            <person name="Weinmaier T."/>
            <person name="Markert S."/>
            <person name="Becher D."/>
            <person name="Bernhardt J."/>
            <person name="Dagan T."/>
            <person name="Hacker C."/>
            <person name="Lucocq J.M."/>
            <person name="Schweder T."/>
            <person name="Rattei T."/>
            <person name="Hall N."/>
            <person name="Hirt R.P."/>
            <person name="Embley T.M."/>
        </authorList>
    </citation>
    <scope>NUCLEOTIDE SEQUENCE [LARGE SCALE GENOMIC DNA]</scope>
</reference>
<accession>L7JSA6</accession>
<organism evidence="1 2">
    <name type="scientific">Trachipleistophora hominis</name>
    <name type="common">Microsporidian parasite</name>
    <dbReference type="NCBI Taxonomy" id="72359"/>
    <lineage>
        <taxon>Eukaryota</taxon>
        <taxon>Fungi</taxon>
        <taxon>Fungi incertae sedis</taxon>
        <taxon>Microsporidia</taxon>
        <taxon>Pleistophoridae</taxon>
        <taxon>Trachipleistophora</taxon>
    </lineage>
</organism>